<dbReference type="InterPro" id="IPR046341">
    <property type="entry name" value="SET_dom_sf"/>
</dbReference>
<organism evidence="2 3">
    <name type="scientific">Chlamydomonas eustigma</name>
    <dbReference type="NCBI Taxonomy" id="1157962"/>
    <lineage>
        <taxon>Eukaryota</taxon>
        <taxon>Viridiplantae</taxon>
        <taxon>Chlorophyta</taxon>
        <taxon>core chlorophytes</taxon>
        <taxon>Chlorophyceae</taxon>
        <taxon>CS clade</taxon>
        <taxon>Chlamydomonadales</taxon>
        <taxon>Chlamydomonadaceae</taxon>
        <taxon>Chlamydomonas</taxon>
    </lineage>
</organism>
<accession>A0A250XI51</accession>
<gene>
    <name evidence="2" type="ORF">CEUSTIGMA_g10149.t1</name>
</gene>
<keyword evidence="3" id="KW-1185">Reference proteome</keyword>
<dbReference type="CDD" id="cd10527">
    <property type="entry name" value="SET_LSMT"/>
    <property type="match status" value="1"/>
</dbReference>
<protein>
    <recommendedName>
        <fullName evidence="1">SET domain-containing protein</fullName>
    </recommendedName>
</protein>
<dbReference type="Gene3D" id="3.90.1410.10">
    <property type="entry name" value="set domain protein methyltransferase, domain 1"/>
    <property type="match status" value="1"/>
</dbReference>
<dbReference type="Proteomes" id="UP000232323">
    <property type="component" value="Unassembled WGS sequence"/>
</dbReference>
<sequence>MFLPSSPLPRLRRRGAFARGIDITRNASVELKNAAKSFNSVMESVCDNMLVEIRPSKFQNGLYTKHNVLKGQVLLSVPPQLCISVDFGKENGLSLPSGGSWPRLQAGLEAPDPLTWDLLMSLALLDCISGNGGQFWMDYSSSVFPEKQSLLLPMCWPMPLLRELQHPEIMEGALKQQARLSAMFPDLMAQENEDVPSWFQWAFACVRSRSVQLSRDHFALVPFLDLANHGIEANCDFAHMVEGDSKVPTTQLVALQDMPQGTELLLSYTGPNGYTNQRMMAQYGFVIPGGNPGDRIIFKNRQGLERSEGVLKLERFQDVLGDQIFLEIISGKDAYGYAALKSLPIGDENSDGSSADDGDNLGCASSLRDECKITLEESASTLQEDEELLAKLIKHRQPDLATEDSIAPLVHKDERFLSALMYRIERKRLLHATSSILSLYIA</sequence>
<dbReference type="InterPro" id="IPR001214">
    <property type="entry name" value="SET_dom"/>
</dbReference>
<dbReference type="PANTHER" id="PTHR13271:SF154">
    <property type="entry name" value="GRIP DOMAIN-CONTAINING PROTEIN"/>
    <property type="match status" value="1"/>
</dbReference>
<proteinExistence type="predicted"/>
<dbReference type="InterPro" id="IPR050600">
    <property type="entry name" value="SETD3_SETD6_MTase"/>
</dbReference>
<dbReference type="SUPFAM" id="SSF82199">
    <property type="entry name" value="SET domain"/>
    <property type="match status" value="1"/>
</dbReference>
<feature type="domain" description="SET" evidence="1">
    <location>
        <begin position="49"/>
        <end position="269"/>
    </location>
</feature>
<comment type="caution">
    <text evidence="2">The sequence shown here is derived from an EMBL/GenBank/DDBJ whole genome shotgun (WGS) entry which is preliminary data.</text>
</comment>
<evidence type="ECO:0000313" key="2">
    <source>
        <dbReference type="EMBL" id="GAX82723.1"/>
    </source>
</evidence>
<dbReference type="OrthoDB" id="5945798at2759"/>
<evidence type="ECO:0000313" key="3">
    <source>
        <dbReference type="Proteomes" id="UP000232323"/>
    </source>
</evidence>
<reference evidence="2 3" key="1">
    <citation type="submission" date="2017-08" db="EMBL/GenBank/DDBJ databases">
        <title>Acidophilic green algal genome provides insights into adaptation to an acidic environment.</title>
        <authorList>
            <person name="Hirooka S."/>
            <person name="Hirose Y."/>
            <person name="Kanesaki Y."/>
            <person name="Higuchi S."/>
            <person name="Fujiwara T."/>
            <person name="Onuma R."/>
            <person name="Era A."/>
            <person name="Ohbayashi R."/>
            <person name="Uzuka A."/>
            <person name="Nozaki H."/>
            <person name="Yoshikawa H."/>
            <person name="Miyagishima S.Y."/>
        </authorList>
    </citation>
    <scope>NUCLEOTIDE SEQUENCE [LARGE SCALE GENOMIC DNA]</scope>
    <source>
        <strain evidence="2 3">NIES-2499</strain>
    </source>
</reference>
<name>A0A250XI51_9CHLO</name>
<evidence type="ECO:0000259" key="1">
    <source>
        <dbReference type="PROSITE" id="PS50280"/>
    </source>
</evidence>
<dbReference type="GO" id="GO:0016279">
    <property type="term" value="F:protein-lysine N-methyltransferase activity"/>
    <property type="evidence" value="ECO:0007669"/>
    <property type="project" value="TreeGrafter"/>
</dbReference>
<dbReference type="PANTHER" id="PTHR13271">
    <property type="entry name" value="UNCHARACTERIZED PUTATIVE METHYLTRANSFERASE"/>
    <property type="match status" value="1"/>
</dbReference>
<dbReference type="AlphaFoldDB" id="A0A250XI51"/>
<dbReference type="Pfam" id="PF00856">
    <property type="entry name" value="SET"/>
    <property type="match status" value="1"/>
</dbReference>
<dbReference type="EMBL" id="BEGY01000085">
    <property type="protein sequence ID" value="GAX82723.1"/>
    <property type="molecule type" value="Genomic_DNA"/>
</dbReference>
<dbReference type="PROSITE" id="PS50280">
    <property type="entry name" value="SET"/>
    <property type="match status" value="1"/>
</dbReference>